<dbReference type="Pfam" id="PF07885">
    <property type="entry name" value="Ion_trans_2"/>
    <property type="match status" value="1"/>
</dbReference>
<dbReference type="EMBL" id="RKMK01000055">
    <property type="protein sequence ID" value="RXG85691.1"/>
    <property type="molecule type" value="Genomic_DNA"/>
</dbReference>
<dbReference type="SUPFAM" id="SSF81324">
    <property type="entry name" value="Voltage-gated potassium channels"/>
    <property type="match status" value="1"/>
</dbReference>
<accession>A0A4Q0Q922</accession>
<comment type="caution">
    <text evidence="2">The sequence shown here is derived from an EMBL/GenBank/DDBJ whole genome shotgun (WGS) entry which is preliminary data.</text>
</comment>
<gene>
    <name evidence="2" type="ORF">EAS61_35520</name>
</gene>
<evidence type="ECO:0000313" key="2">
    <source>
        <dbReference type="EMBL" id="RXG85691.1"/>
    </source>
</evidence>
<feature type="domain" description="Potassium channel" evidence="1">
    <location>
        <begin position="185"/>
        <end position="236"/>
    </location>
</feature>
<dbReference type="AlphaFoldDB" id="A0A4Q0Q922"/>
<keyword evidence="2" id="KW-0406">Ion transport</keyword>
<organism evidence="2 3">
    <name type="scientific">Bradyrhizobium zhanjiangense</name>
    <dbReference type="NCBI Taxonomy" id="1325107"/>
    <lineage>
        <taxon>Bacteria</taxon>
        <taxon>Pseudomonadati</taxon>
        <taxon>Pseudomonadota</taxon>
        <taxon>Alphaproteobacteria</taxon>
        <taxon>Hyphomicrobiales</taxon>
        <taxon>Nitrobacteraceae</taxon>
        <taxon>Bradyrhizobium</taxon>
    </lineage>
</organism>
<name>A0A4Q0Q922_9BRAD</name>
<proteinExistence type="predicted"/>
<sequence length="244" mass="27279">MCVPAFAGIYCLQDRGFYAPYAQLEPDGIADKRAIQSLLTQKLWNYLWCIDEEVVAASGVRIVWRFHPKSLAVSDVQVDGSFLAAKVDILLFQSKVPDEPLTIPINRLYENHSVTMRLGPVERHPAGFLSIRYDSNALDPNLKAFVVASKPHCDRILQDFTESDSVNVSNFAEGRNNDPLKVSAKFWRMTYFSVVVITTLGFGDIVPMTQASRAWVAVEAMLGTVLTGLMFTRLRRAHALKVAI</sequence>
<keyword evidence="2" id="KW-0813">Transport</keyword>
<evidence type="ECO:0000259" key="1">
    <source>
        <dbReference type="Pfam" id="PF07885"/>
    </source>
</evidence>
<dbReference type="InterPro" id="IPR013099">
    <property type="entry name" value="K_chnl_dom"/>
</dbReference>
<keyword evidence="2" id="KW-0407">Ion channel</keyword>
<protein>
    <submittedName>
        <fullName evidence="2">Two pore domain potassium channel family protein</fullName>
    </submittedName>
</protein>
<dbReference type="GO" id="GO:0034220">
    <property type="term" value="P:monoatomic ion transmembrane transport"/>
    <property type="evidence" value="ECO:0007669"/>
    <property type="project" value="UniProtKB-KW"/>
</dbReference>
<reference evidence="2 3" key="1">
    <citation type="submission" date="2018-11" db="EMBL/GenBank/DDBJ databases">
        <title>Bradyrhizobium sp. nov., isolated from effective nodules of peanut in China.</title>
        <authorList>
            <person name="Li Y."/>
        </authorList>
    </citation>
    <scope>NUCLEOTIDE SEQUENCE [LARGE SCALE GENOMIC DNA]</scope>
    <source>
        <strain evidence="2 3">CCBAU 51770</strain>
    </source>
</reference>
<dbReference type="Gene3D" id="1.10.287.70">
    <property type="match status" value="1"/>
</dbReference>
<dbReference type="Proteomes" id="UP000290174">
    <property type="component" value="Unassembled WGS sequence"/>
</dbReference>
<evidence type="ECO:0000313" key="3">
    <source>
        <dbReference type="Proteomes" id="UP000290174"/>
    </source>
</evidence>